<feature type="transmembrane region" description="Helical" evidence="7">
    <location>
        <begin position="626"/>
        <end position="648"/>
    </location>
</feature>
<comment type="caution">
    <text evidence="8">The sequence shown here is derived from an EMBL/GenBank/DDBJ whole genome shotgun (WGS) entry which is preliminary data.</text>
</comment>
<feature type="transmembrane region" description="Helical" evidence="7">
    <location>
        <begin position="270"/>
        <end position="292"/>
    </location>
</feature>
<keyword evidence="4 7" id="KW-1133">Transmembrane helix</keyword>
<feature type="transmembrane region" description="Helical" evidence="7">
    <location>
        <begin position="449"/>
        <end position="475"/>
    </location>
</feature>
<feature type="transmembrane region" description="Helical" evidence="7">
    <location>
        <begin position="663"/>
        <end position="689"/>
    </location>
</feature>
<keyword evidence="3 7" id="KW-0812">Transmembrane</keyword>
<evidence type="ECO:0000313" key="9">
    <source>
        <dbReference type="Proteomes" id="UP000636709"/>
    </source>
</evidence>
<reference evidence="8" key="1">
    <citation type="submission" date="2020-07" db="EMBL/GenBank/DDBJ databases">
        <title>Genome sequence and genetic diversity analysis of an under-domesticated orphan crop, white fonio (Digitaria exilis).</title>
        <authorList>
            <person name="Bennetzen J.L."/>
            <person name="Chen S."/>
            <person name="Ma X."/>
            <person name="Wang X."/>
            <person name="Yssel A.E.J."/>
            <person name="Chaluvadi S.R."/>
            <person name="Johnson M."/>
            <person name="Gangashetty P."/>
            <person name="Hamidou F."/>
            <person name="Sanogo M.D."/>
            <person name="Zwaenepoel A."/>
            <person name="Wallace J."/>
            <person name="Van De Peer Y."/>
            <person name="Van Deynze A."/>
        </authorList>
    </citation>
    <scope>NUCLEOTIDE SEQUENCE</scope>
    <source>
        <tissue evidence="8">Leaves</tissue>
    </source>
</reference>
<feature type="transmembrane region" description="Helical" evidence="7">
    <location>
        <begin position="519"/>
        <end position="542"/>
    </location>
</feature>
<name>A0A835EI96_9POAL</name>
<dbReference type="InterPro" id="IPR001046">
    <property type="entry name" value="NRAMP_fam"/>
</dbReference>
<accession>A0A835EI96</accession>
<dbReference type="GO" id="GO:0005886">
    <property type="term" value="C:plasma membrane"/>
    <property type="evidence" value="ECO:0007669"/>
    <property type="project" value="TreeGrafter"/>
</dbReference>
<feature type="transmembrane region" description="Helical" evidence="7">
    <location>
        <begin position="245"/>
        <end position="264"/>
    </location>
</feature>
<feature type="transmembrane region" description="Helical" evidence="7">
    <location>
        <begin position="173"/>
        <end position="199"/>
    </location>
</feature>
<evidence type="ECO:0000256" key="7">
    <source>
        <dbReference type="SAM" id="Phobius"/>
    </source>
</evidence>
<dbReference type="EMBL" id="JACEFO010001972">
    <property type="protein sequence ID" value="KAF8690606.1"/>
    <property type="molecule type" value="Genomic_DNA"/>
</dbReference>
<keyword evidence="5 7" id="KW-0472">Membrane</keyword>
<evidence type="ECO:0000256" key="2">
    <source>
        <dbReference type="ARBA" id="ARBA00009965"/>
    </source>
</evidence>
<gene>
    <name evidence="8" type="ORF">HU200_040976</name>
</gene>
<evidence type="ECO:0000256" key="1">
    <source>
        <dbReference type="ARBA" id="ARBA00004141"/>
    </source>
</evidence>
<dbReference type="OrthoDB" id="635454at2759"/>
<feature type="region of interest" description="Disordered" evidence="6">
    <location>
        <begin position="707"/>
        <end position="726"/>
    </location>
</feature>
<feature type="transmembrane region" description="Helical" evidence="7">
    <location>
        <begin position="205"/>
        <end position="225"/>
    </location>
</feature>
<protein>
    <submittedName>
        <fullName evidence="8">Uncharacterized protein</fullName>
    </submittedName>
</protein>
<dbReference type="GO" id="GO:0015086">
    <property type="term" value="F:cadmium ion transmembrane transporter activity"/>
    <property type="evidence" value="ECO:0007669"/>
    <property type="project" value="TreeGrafter"/>
</dbReference>
<dbReference type="GO" id="GO:0034755">
    <property type="term" value="P:iron ion transmembrane transport"/>
    <property type="evidence" value="ECO:0007669"/>
    <property type="project" value="TreeGrafter"/>
</dbReference>
<dbReference type="PANTHER" id="PTHR11706">
    <property type="entry name" value="SOLUTE CARRIER PROTEIN FAMILY 11 MEMBER"/>
    <property type="match status" value="1"/>
</dbReference>
<proteinExistence type="inferred from homology"/>
<feature type="transmembrane region" description="Helical" evidence="7">
    <location>
        <begin position="304"/>
        <end position="327"/>
    </location>
</feature>
<evidence type="ECO:0000256" key="6">
    <source>
        <dbReference type="SAM" id="MobiDB-lite"/>
    </source>
</evidence>
<dbReference type="Proteomes" id="UP000636709">
    <property type="component" value="Unassembled WGS sequence"/>
</dbReference>
<dbReference type="AlphaFoldDB" id="A0A835EI96"/>
<evidence type="ECO:0000256" key="5">
    <source>
        <dbReference type="ARBA" id="ARBA00023136"/>
    </source>
</evidence>
<dbReference type="PANTHER" id="PTHR11706:SF41">
    <property type="entry name" value="METAL TRANSPORTER NRAMP1"/>
    <property type="match status" value="1"/>
</dbReference>
<evidence type="ECO:0000256" key="4">
    <source>
        <dbReference type="ARBA" id="ARBA00022989"/>
    </source>
</evidence>
<organism evidence="8 9">
    <name type="scientific">Digitaria exilis</name>
    <dbReference type="NCBI Taxonomy" id="1010633"/>
    <lineage>
        <taxon>Eukaryota</taxon>
        <taxon>Viridiplantae</taxon>
        <taxon>Streptophyta</taxon>
        <taxon>Embryophyta</taxon>
        <taxon>Tracheophyta</taxon>
        <taxon>Spermatophyta</taxon>
        <taxon>Magnoliopsida</taxon>
        <taxon>Liliopsida</taxon>
        <taxon>Poales</taxon>
        <taxon>Poaceae</taxon>
        <taxon>PACMAD clade</taxon>
        <taxon>Panicoideae</taxon>
        <taxon>Panicodae</taxon>
        <taxon>Paniceae</taxon>
        <taxon>Anthephorinae</taxon>
        <taxon>Digitaria</taxon>
    </lineage>
</organism>
<dbReference type="Pfam" id="PF01566">
    <property type="entry name" value="Nramp"/>
    <property type="match status" value="2"/>
</dbReference>
<comment type="similarity">
    <text evidence="2">Belongs to the NRAMP (TC 2.A.55) family.</text>
</comment>
<sequence>MRGRSRGSGSFPPAINTKAWFIAAILAIGFSDSRSAMSIWKSAHGGVFSMAIRANGEFFQPPVQPICAQPTMWLAALSHPIVCLVRKLELLVALLVFVMAACFFIEMSIVKPPSKEVIRGLFVPSLSGPGATGDTIALLGALVMPHNLFLHSALVLSRNTPSSVKGIKDACRFFLFESGIALFVALTINICIVSVSGIICKNSAVVYGVALLACGTSSTITGTYAGQYVMQGFLDINVKQWLRNLMTRSIAIVPSLVVAIIGGSSGAGRLIIMASMILSFELPFALIPLLKFSSSSNKMGENKNSIYIIGFSWILGFIVIGINIYFLSSKLVGWILHNSLPIYANVLICIIVVPLMLLYISAVIYLTFRKDTVKFASRGELQMILSFELPFALIPLLKFSSSSNKMGENKNSIYIIGFSWILGFIVIGINIYFLSSKLVGWILHNSLPIYANVLICIIVVPLMLLYISAVIYLTFRKDTVKFASRGELQMILSFELPFALIPLLKFSSSSNKMGENKNSIYIIGFSWILGFIVIGINIYFLSSKLVGWILHNSLPIYANVLICIIVVPLMLLYISAVIYLTFRKDTVKFASRGELQMILSFELPFALIPLLKFSSSSNKMGENKNSIYIIGFSWILGFIVIGINIYFLSSKLVGWILHNSLPIYANVLICIIVVPLMLLYISAVIYLTFRKDTVKFASRGELQVPETDKSKVANDSDNVEHKDQLV</sequence>
<evidence type="ECO:0000256" key="3">
    <source>
        <dbReference type="ARBA" id="ARBA00022692"/>
    </source>
</evidence>
<feature type="transmembrane region" description="Helical" evidence="7">
    <location>
        <begin position="554"/>
        <end position="582"/>
    </location>
</feature>
<keyword evidence="9" id="KW-1185">Reference proteome</keyword>
<feature type="transmembrane region" description="Helical" evidence="7">
    <location>
        <begin position="342"/>
        <end position="368"/>
    </location>
</feature>
<feature type="transmembrane region" description="Helical" evidence="7">
    <location>
        <begin position="90"/>
        <end position="110"/>
    </location>
</feature>
<evidence type="ECO:0000313" key="8">
    <source>
        <dbReference type="EMBL" id="KAF8690606.1"/>
    </source>
</evidence>
<comment type="subcellular location">
    <subcellularLocation>
        <location evidence="1">Membrane</location>
        <topology evidence="1">Multi-pass membrane protein</topology>
    </subcellularLocation>
</comment>
<dbReference type="PRINTS" id="PR00447">
    <property type="entry name" value="NATRESASSCMP"/>
</dbReference>
<dbReference type="GO" id="GO:0005384">
    <property type="term" value="F:manganese ion transmembrane transporter activity"/>
    <property type="evidence" value="ECO:0007669"/>
    <property type="project" value="TreeGrafter"/>
</dbReference>
<feature type="transmembrane region" description="Helical" evidence="7">
    <location>
        <begin position="413"/>
        <end position="434"/>
    </location>
</feature>